<evidence type="ECO:0000313" key="2">
    <source>
        <dbReference type="Proteomes" id="UP001604277"/>
    </source>
</evidence>
<reference evidence="2" key="1">
    <citation type="submission" date="2024-07" db="EMBL/GenBank/DDBJ databases">
        <title>Two chromosome-level genome assemblies of Korean endemic species Abeliophyllum distichum and Forsythia ovata (Oleaceae).</title>
        <authorList>
            <person name="Jang H."/>
        </authorList>
    </citation>
    <scope>NUCLEOTIDE SEQUENCE [LARGE SCALE GENOMIC DNA]</scope>
</reference>
<sequence length="125" mass="14336">MDKGSRPQAEPTIDNNMIIDIGFGDLYEGSGLNSDTDYRNLDDLDNLDSKRELPSRRRTRDFKFNHRVDIVNPQFKTSDMMFGSFAREQIIDRVRFEASVSSEIKKAYDVSTIKMGLSGKGNYKE</sequence>
<name>A0ABD1RL20_9LAMI</name>
<accession>A0ABD1RL20</accession>
<dbReference type="AlphaFoldDB" id="A0ABD1RL20"/>
<proteinExistence type="predicted"/>
<gene>
    <name evidence="1" type="ORF">Fot_42402</name>
</gene>
<evidence type="ECO:0000313" key="1">
    <source>
        <dbReference type="EMBL" id="KAL2489110.1"/>
    </source>
</evidence>
<dbReference type="EMBL" id="JBFOLJ010000012">
    <property type="protein sequence ID" value="KAL2489110.1"/>
    <property type="molecule type" value="Genomic_DNA"/>
</dbReference>
<protein>
    <submittedName>
        <fullName evidence="1">Uncharacterized protein</fullName>
    </submittedName>
</protein>
<dbReference type="Proteomes" id="UP001604277">
    <property type="component" value="Unassembled WGS sequence"/>
</dbReference>
<comment type="caution">
    <text evidence="1">The sequence shown here is derived from an EMBL/GenBank/DDBJ whole genome shotgun (WGS) entry which is preliminary data.</text>
</comment>
<keyword evidence="2" id="KW-1185">Reference proteome</keyword>
<organism evidence="1 2">
    <name type="scientific">Forsythia ovata</name>
    <dbReference type="NCBI Taxonomy" id="205694"/>
    <lineage>
        <taxon>Eukaryota</taxon>
        <taxon>Viridiplantae</taxon>
        <taxon>Streptophyta</taxon>
        <taxon>Embryophyta</taxon>
        <taxon>Tracheophyta</taxon>
        <taxon>Spermatophyta</taxon>
        <taxon>Magnoliopsida</taxon>
        <taxon>eudicotyledons</taxon>
        <taxon>Gunneridae</taxon>
        <taxon>Pentapetalae</taxon>
        <taxon>asterids</taxon>
        <taxon>lamiids</taxon>
        <taxon>Lamiales</taxon>
        <taxon>Oleaceae</taxon>
        <taxon>Forsythieae</taxon>
        <taxon>Forsythia</taxon>
    </lineage>
</organism>